<name>A0A4Y1ZT97_ARAVE</name>
<sequence>MVKGTTTGSPVGQDIASVAAECVSYVNQMFLTAISLTSSYQ</sequence>
<accession>A0A4Y1ZT97</accession>
<gene>
    <name evidence="1" type="ORF">AVEN_129492_1</name>
</gene>
<evidence type="ECO:0000313" key="1">
    <source>
        <dbReference type="EMBL" id="GBL67052.1"/>
    </source>
</evidence>
<comment type="caution">
    <text evidence="1">The sequence shown here is derived from an EMBL/GenBank/DDBJ whole genome shotgun (WGS) entry which is preliminary data.</text>
</comment>
<dbReference type="Proteomes" id="UP000499080">
    <property type="component" value="Unassembled WGS sequence"/>
</dbReference>
<keyword evidence="2" id="KW-1185">Reference proteome</keyword>
<organism evidence="1 2">
    <name type="scientific">Araneus ventricosus</name>
    <name type="common">Orbweaver spider</name>
    <name type="synonym">Epeira ventricosa</name>
    <dbReference type="NCBI Taxonomy" id="182803"/>
    <lineage>
        <taxon>Eukaryota</taxon>
        <taxon>Metazoa</taxon>
        <taxon>Ecdysozoa</taxon>
        <taxon>Arthropoda</taxon>
        <taxon>Chelicerata</taxon>
        <taxon>Arachnida</taxon>
        <taxon>Araneae</taxon>
        <taxon>Araneomorphae</taxon>
        <taxon>Entelegynae</taxon>
        <taxon>Araneoidea</taxon>
        <taxon>Araneidae</taxon>
        <taxon>Araneus</taxon>
    </lineage>
</organism>
<protein>
    <submittedName>
        <fullName evidence="1">Uncharacterized protein</fullName>
    </submittedName>
</protein>
<dbReference type="EMBL" id="BGPR01228709">
    <property type="protein sequence ID" value="GBL67052.1"/>
    <property type="molecule type" value="Genomic_DNA"/>
</dbReference>
<feature type="non-terminal residue" evidence="1">
    <location>
        <position position="41"/>
    </location>
</feature>
<dbReference type="AlphaFoldDB" id="A0A4Y1ZT97"/>
<proteinExistence type="predicted"/>
<reference evidence="1 2" key="1">
    <citation type="journal article" date="2019" name="Sci. Rep.">
        <title>Orb-weaving spider Araneus ventricosus genome elucidates the spidroin gene catalogue.</title>
        <authorList>
            <person name="Kono N."/>
            <person name="Nakamura H."/>
            <person name="Ohtoshi R."/>
            <person name="Moran D.A.P."/>
            <person name="Shinohara A."/>
            <person name="Yoshida Y."/>
            <person name="Fujiwara M."/>
            <person name="Mori M."/>
            <person name="Tomita M."/>
            <person name="Arakawa K."/>
        </authorList>
    </citation>
    <scope>NUCLEOTIDE SEQUENCE [LARGE SCALE GENOMIC DNA]</scope>
</reference>
<evidence type="ECO:0000313" key="2">
    <source>
        <dbReference type="Proteomes" id="UP000499080"/>
    </source>
</evidence>